<dbReference type="Proteomes" id="UP000504632">
    <property type="component" value="Chromosome 3"/>
</dbReference>
<keyword evidence="2" id="KW-1185">Reference proteome</keyword>
<dbReference type="RefSeq" id="XP_030625708.1">
    <property type="nucleotide sequence ID" value="XM_030769848.1"/>
</dbReference>
<evidence type="ECO:0000313" key="3">
    <source>
        <dbReference type="RefSeq" id="XP_030625708.1"/>
    </source>
</evidence>
<gene>
    <name evidence="3" type="primary">lad1</name>
</gene>
<feature type="compositionally biased region" description="Polar residues" evidence="1">
    <location>
        <begin position="203"/>
        <end position="216"/>
    </location>
</feature>
<feature type="compositionally biased region" description="Polar residues" evidence="1">
    <location>
        <begin position="245"/>
        <end position="260"/>
    </location>
</feature>
<name>A0A6J2V1L2_CHACN</name>
<evidence type="ECO:0000313" key="2">
    <source>
        <dbReference type="Proteomes" id="UP000504632"/>
    </source>
</evidence>
<sequence length="454" mass="51494">MSISRKNWSALSSLARMWSTEDEEEFEREKRRKTREPSTSMEPDDQSRNALGRVNESQESSNQEESEGGGLAQLQMDFVEMLRVRDERRRMRHVETLRRQKEAEEELEGGVGNRSAEPRVERLGNLEKGQQQRKETKQVAEPKPKEEPKQKGELKQKEVPKQKEEPVAASEGESQKESSSTESDRESVSSSSSQARRKFVSSVSMSFDKSPTSPTAHSRLTSPLSPRSPVFHDSAYDPPQRSFKRVQSPTQNGESQNIENGSVGGEEAAGRAPFLRQSSRTASFRMLRKKEEETAPFQRSASVRLTSKKFEADKDSNQEEEQQSAFQRNSRQRISSRSIKEKMEKLAQASQKWEMAKSPASLQRTLCLVDEVSRKREIFEKEQTASEGSPGSPKLDYHSFSAGISERLNRFVQKKGMPGTSSLMPVDLRHVDISSKRSLFEKGNAEEDPHSPHK</sequence>
<dbReference type="InParanoid" id="A0A6J2V1L2"/>
<dbReference type="GeneID" id="115808458"/>
<evidence type="ECO:0000256" key="1">
    <source>
        <dbReference type="SAM" id="MobiDB-lite"/>
    </source>
</evidence>
<dbReference type="PANTHER" id="PTHR12392">
    <property type="entry name" value="LADININ 1"/>
    <property type="match status" value="1"/>
</dbReference>
<dbReference type="PANTHER" id="PTHR12392:SF0">
    <property type="entry name" value="LADININ-1"/>
    <property type="match status" value="1"/>
</dbReference>
<accession>A0A6J2V1L2</accession>
<feature type="region of interest" description="Disordered" evidence="1">
    <location>
        <begin position="17"/>
        <end position="338"/>
    </location>
</feature>
<feature type="compositionally biased region" description="Basic and acidic residues" evidence="1">
    <location>
        <begin position="80"/>
        <end position="102"/>
    </location>
</feature>
<feature type="compositionally biased region" description="Low complexity" evidence="1">
    <location>
        <begin position="218"/>
        <end position="229"/>
    </location>
</feature>
<dbReference type="InterPro" id="IPR017404">
    <property type="entry name" value="Ladinin_1"/>
</dbReference>
<proteinExistence type="predicted"/>
<dbReference type="AlphaFoldDB" id="A0A6J2V1L2"/>
<dbReference type="CTD" id="3898"/>
<feature type="region of interest" description="Disordered" evidence="1">
    <location>
        <begin position="435"/>
        <end position="454"/>
    </location>
</feature>
<feature type="compositionally biased region" description="Basic and acidic residues" evidence="1">
    <location>
        <begin position="116"/>
        <end position="166"/>
    </location>
</feature>
<dbReference type="OrthoDB" id="9948606at2759"/>
<feature type="compositionally biased region" description="Low complexity" evidence="1">
    <location>
        <begin position="327"/>
        <end position="337"/>
    </location>
</feature>
<feature type="region of interest" description="Disordered" evidence="1">
    <location>
        <begin position="379"/>
        <end position="398"/>
    </location>
</feature>
<organism evidence="2 3">
    <name type="scientific">Chanos chanos</name>
    <name type="common">Milkfish</name>
    <name type="synonym">Mugil chanos</name>
    <dbReference type="NCBI Taxonomy" id="29144"/>
    <lineage>
        <taxon>Eukaryota</taxon>
        <taxon>Metazoa</taxon>
        <taxon>Chordata</taxon>
        <taxon>Craniata</taxon>
        <taxon>Vertebrata</taxon>
        <taxon>Euteleostomi</taxon>
        <taxon>Actinopterygii</taxon>
        <taxon>Neopterygii</taxon>
        <taxon>Teleostei</taxon>
        <taxon>Ostariophysi</taxon>
        <taxon>Gonorynchiformes</taxon>
        <taxon>Chanidae</taxon>
        <taxon>Chanos</taxon>
    </lineage>
</organism>
<reference evidence="3" key="1">
    <citation type="submission" date="2025-08" db="UniProtKB">
        <authorList>
            <consortium name="RefSeq"/>
        </authorList>
    </citation>
    <scope>IDENTIFICATION</scope>
</reference>
<protein>
    <submittedName>
        <fullName evidence="3">Ladinin-1</fullName>
    </submittedName>
</protein>
<feature type="compositionally biased region" description="Basic and acidic residues" evidence="1">
    <location>
        <begin position="308"/>
        <end position="317"/>
    </location>
</feature>
<dbReference type="GO" id="GO:0005198">
    <property type="term" value="F:structural molecule activity"/>
    <property type="evidence" value="ECO:0007669"/>
    <property type="project" value="InterPro"/>
</dbReference>